<sequence>MLSKVPKNTAGRYWIGLTMHSCPMVWASAFLIAQRVCQTVSKADSLRLDCSYFWYAGTLKTEFDSISCASMSPLLQLVLDDFNFSCISNHNWLGRAVLVSGFGRLDQSDNVHSFQDFAEDHVFSVKPWSFDGGDEELRSVGVSTGIGHRQVTWAFVFELEVLVLKLGTVNRFATSSISSCEISALDHEILNDSVEFGTFVAEFRIVRNA</sequence>
<keyword evidence="3" id="KW-1185">Reference proteome</keyword>
<protein>
    <submittedName>
        <fullName evidence="2">Uncharacterized protein</fullName>
    </submittedName>
</protein>
<feature type="transmembrane region" description="Helical" evidence="1">
    <location>
        <begin position="12"/>
        <end position="33"/>
    </location>
</feature>
<accession>A0A9P8NXE0</accession>
<keyword evidence="1" id="KW-0472">Membrane</keyword>
<dbReference type="OrthoDB" id="10626932at2759"/>
<comment type="caution">
    <text evidence="2">The sequence shown here is derived from an EMBL/GenBank/DDBJ whole genome shotgun (WGS) entry which is preliminary data.</text>
</comment>
<reference evidence="2" key="2">
    <citation type="submission" date="2021-01" db="EMBL/GenBank/DDBJ databases">
        <authorList>
            <person name="Schikora-Tamarit M.A."/>
        </authorList>
    </citation>
    <scope>NUCLEOTIDE SEQUENCE</scope>
    <source>
        <strain evidence="2">CBS6075</strain>
    </source>
</reference>
<evidence type="ECO:0000313" key="3">
    <source>
        <dbReference type="Proteomes" id="UP000769157"/>
    </source>
</evidence>
<dbReference type="EMBL" id="JAEUBE010000414">
    <property type="protein sequence ID" value="KAH3662033.1"/>
    <property type="molecule type" value="Genomic_DNA"/>
</dbReference>
<reference evidence="2" key="1">
    <citation type="journal article" date="2021" name="Open Biol.">
        <title>Shared evolutionary footprints suggest mitochondrial oxidative damage underlies multiple complex I losses in fungi.</title>
        <authorList>
            <person name="Schikora-Tamarit M.A."/>
            <person name="Marcet-Houben M."/>
            <person name="Nosek J."/>
            <person name="Gabaldon T."/>
        </authorList>
    </citation>
    <scope>NUCLEOTIDE SEQUENCE</scope>
    <source>
        <strain evidence="2">CBS6075</strain>
    </source>
</reference>
<evidence type="ECO:0000313" key="2">
    <source>
        <dbReference type="EMBL" id="KAH3662033.1"/>
    </source>
</evidence>
<organism evidence="2 3">
    <name type="scientific">Ogataea philodendri</name>
    <dbReference type="NCBI Taxonomy" id="1378263"/>
    <lineage>
        <taxon>Eukaryota</taxon>
        <taxon>Fungi</taxon>
        <taxon>Dikarya</taxon>
        <taxon>Ascomycota</taxon>
        <taxon>Saccharomycotina</taxon>
        <taxon>Pichiomycetes</taxon>
        <taxon>Pichiales</taxon>
        <taxon>Pichiaceae</taxon>
        <taxon>Ogataea</taxon>
    </lineage>
</organism>
<name>A0A9P8NXE0_9ASCO</name>
<dbReference type="RefSeq" id="XP_046059137.1">
    <property type="nucleotide sequence ID" value="XM_046207478.1"/>
</dbReference>
<dbReference type="AlphaFoldDB" id="A0A9P8NXE0"/>
<keyword evidence="1" id="KW-1133">Transmembrane helix</keyword>
<keyword evidence="1" id="KW-0812">Transmembrane</keyword>
<evidence type="ECO:0000256" key="1">
    <source>
        <dbReference type="SAM" id="Phobius"/>
    </source>
</evidence>
<dbReference type="Proteomes" id="UP000769157">
    <property type="component" value="Unassembled WGS sequence"/>
</dbReference>
<proteinExistence type="predicted"/>
<dbReference type="GeneID" id="70238178"/>
<gene>
    <name evidence="2" type="ORF">OGAPHI_006214</name>
</gene>